<dbReference type="Proteomes" id="UP000647235">
    <property type="component" value="Unassembled WGS sequence"/>
</dbReference>
<evidence type="ECO:0000313" key="3">
    <source>
        <dbReference type="EMBL" id="MBC5664735.1"/>
    </source>
</evidence>
<dbReference type="RefSeq" id="WP_186855608.1">
    <property type="nucleotide sequence ID" value="NZ_JACOOY010000005.1"/>
</dbReference>
<dbReference type="Pfam" id="PF05580">
    <property type="entry name" value="Peptidase_S55"/>
    <property type="match status" value="1"/>
</dbReference>
<dbReference type="InterPro" id="IPR014219">
    <property type="entry name" value="SpoIVB"/>
</dbReference>
<dbReference type="EMBL" id="JACOOY010000005">
    <property type="protein sequence ID" value="MBC5664735.1"/>
    <property type="molecule type" value="Genomic_DNA"/>
</dbReference>
<evidence type="ECO:0000256" key="1">
    <source>
        <dbReference type="SAM" id="Coils"/>
    </source>
</evidence>
<dbReference type="SUPFAM" id="SSF50156">
    <property type="entry name" value="PDZ domain-like"/>
    <property type="match status" value="1"/>
</dbReference>
<evidence type="ECO:0000259" key="2">
    <source>
        <dbReference type="PROSITE" id="PS51494"/>
    </source>
</evidence>
<dbReference type="Gene3D" id="2.30.42.10">
    <property type="match status" value="1"/>
</dbReference>
<feature type="domain" description="Peptidase S55" evidence="2">
    <location>
        <begin position="128"/>
        <end position="352"/>
    </location>
</feature>
<dbReference type="EC" id="3.4.21.116" evidence="3"/>
<dbReference type="SUPFAM" id="SSF50494">
    <property type="entry name" value="Trypsin-like serine proteases"/>
    <property type="match status" value="1"/>
</dbReference>
<dbReference type="PROSITE" id="PS51494">
    <property type="entry name" value="SPOIVB"/>
    <property type="match status" value="1"/>
</dbReference>
<reference evidence="3 4" key="1">
    <citation type="submission" date="2020-08" db="EMBL/GenBank/DDBJ databases">
        <title>Genome public.</title>
        <authorList>
            <person name="Liu C."/>
            <person name="Sun Q."/>
        </authorList>
    </citation>
    <scope>NUCLEOTIDE SEQUENCE [LARGE SCALE GENOMIC DNA]</scope>
    <source>
        <strain evidence="3 4">NSJ-36</strain>
    </source>
</reference>
<protein>
    <submittedName>
        <fullName evidence="3">SpoIVB peptidase</fullName>
        <ecNumber evidence="3">3.4.21.116</ecNumber>
    </submittedName>
</protein>
<keyword evidence="4" id="KW-1185">Reference proteome</keyword>
<keyword evidence="3" id="KW-0378">Hydrolase</keyword>
<dbReference type="NCBIfam" id="TIGR02860">
    <property type="entry name" value="spore_IV_B"/>
    <property type="match status" value="1"/>
</dbReference>
<gene>
    <name evidence="3" type="primary">spoIVB</name>
    <name evidence="3" type="ORF">H8S07_05510</name>
</gene>
<organism evidence="3 4">
    <name type="scientific">Dorea hominis</name>
    <dbReference type="NCBI Taxonomy" id="2763040"/>
    <lineage>
        <taxon>Bacteria</taxon>
        <taxon>Bacillati</taxon>
        <taxon>Bacillota</taxon>
        <taxon>Clostridia</taxon>
        <taxon>Lachnospirales</taxon>
        <taxon>Lachnospiraceae</taxon>
        <taxon>Dorea</taxon>
    </lineage>
</organism>
<proteinExistence type="predicted"/>
<keyword evidence="1" id="KW-0175">Coiled coil</keyword>
<sequence length="352" mass="39524">MRKYWWRKMWIIILVFVLSVGGSYSYIRLRQKDFEKEVNASPMDKKLVIPGGMPIGIYLETKGVMVLGTDAIEREDGVKENPSSHLVKAGDYIQKVNNATVKTKNELIEEMKKLKEEEVVLTIRRNRENIRIKTKAVRDVKKEYKLGIWVRDNAQGLGTITYLDADSHFGALGHGIHDVDTNKLLSISEGRVYATSIRDIQKGKYGTPGGMEGIIVYNNYNILGKISENTENGIFGKVERIDTLFTEQKPVETAKKEEIRKGKAKIRCAVEGKVKEYEVRILEINTKAKEANKGILLEVTDPELLKVTGGIVQGMSGSPLLQNGKIVGAVTHVLVNNLTKGYAIFIENMLSR</sequence>
<dbReference type="InterPro" id="IPR009003">
    <property type="entry name" value="Peptidase_S1_PA"/>
</dbReference>
<dbReference type="InterPro" id="IPR008763">
    <property type="entry name" value="Peptidase_S55"/>
</dbReference>
<comment type="caution">
    <text evidence="3">The sequence shown here is derived from an EMBL/GenBank/DDBJ whole genome shotgun (WGS) entry which is preliminary data.</text>
</comment>
<accession>A0ABR7EVS9</accession>
<feature type="coiled-coil region" evidence="1">
    <location>
        <begin position="97"/>
        <end position="124"/>
    </location>
</feature>
<name>A0ABR7EVS9_9FIRM</name>
<dbReference type="InterPro" id="IPR036034">
    <property type="entry name" value="PDZ_sf"/>
</dbReference>
<dbReference type="GO" id="GO:0016787">
    <property type="term" value="F:hydrolase activity"/>
    <property type="evidence" value="ECO:0007669"/>
    <property type="project" value="UniProtKB-KW"/>
</dbReference>
<evidence type="ECO:0000313" key="4">
    <source>
        <dbReference type="Proteomes" id="UP000647235"/>
    </source>
</evidence>